<sequence>MQPVDRLGGDIDGGVEAEGVVGAGHVVVDRLGHSDHLDALAAQGRGDAERVLAADRDERVHLVLGEGLPHPADPVLAGQGIGPGGSEDGAAARQDAAHGRDVQRHDGSFEHAAPAVPHSDELEAVDLHALSDDAADRGVEPGAVTAAGQHTDTHLRSLRRRREPLPPLLLAPLVSPPLSPESTHL</sequence>
<gene>
    <name evidence="1" type="ORF">SANT12839_047760</name>
</gene>
<dbReference type="Proteomes" id="UP000299290">
    <property type="component" value="Unassembled WGS sequence"/>
</dbReference>
<keyword evidence="2" id="KW-1185">Reference proteome</keyword>
<evidence type="ECO:0000313" key="2">
    <source>
        <dbReference type="Proteomes" id="UP000299290"/>
    </source>
</evidence>
<proteinExistence type="predicted"/>
<reference evidence="1 2" key="1">
    <citation type="journal article" date="2020" name="Int. J. Syst. Evol. Microbiol.">
        <title>Reclassification of Streptomyces castelarensis and Streptomyces sporoclivatus as later heterotypic synonyms of Streptomyces antimycoticus.</title>
        <authorList>
            <person name="Komaki H."/>
            <person name="Tamura T."/>
        </authorList>
    </citation>
    <scope>NUCLEOTIDE SEQUENCE [LARGE SCALE GENOMIC DNA]</scope>
    <source>
        <strain evidence="1 2">NBRC 12839</strain>
    </source>
</reference>
<evidence type="ECO:0000313" key="1">
    <source>
        <dbReference type="EMBL" id="GDY43894.1"/>
    </source>
</evidence>
<comment type="caution">
    <text evidence="1">The sequence shown here is derived from an EMBL/GenBank/DDBJ whole genome shotgun (WGS) entry which is preliminary data.</text>
</comment>
<name>A0A4D4K719_9ACTN</name>
<organism evidence="1 2">
    <name type="scientific">Streptomyces antimycoticus</name>
    <dbReference type="NCBI Taxonomy" id="68175"/>
    <lineage>
        <taxon>Bacteria</taxon>
        <taxon>Bacillati</taxon>
        <taxon>Actinomycetota</taxon>
        <taxon>Actinomycetes</taxon>
        <taxon>Kitasatosporales</taxon>
        <taxon>Streptomycetaceae</taxon>
        <taxon>Streptomyces</taxon>
        <taxon>Streptomyces violaceusniger group</taxon>
    </lineage>
</organism>
<dbReference type="EMBL" id="BJHV01000001">
    <property type="protein sequence ID" value="GDY43894.1"/>
    <property type="molecule type" value="Genomic_DNA"/>
</dbReference>
<dbReference type="AlphaFoldDB" id="A0A4D4K719"/>
<protein>
    <submittedName>
        <fullName evidence="1">Uncharacterized protein</fullName>
    </submittedName>
</protein>
<accession>A0A4D4K719</accession>